<reference evidence="4 5" key="1">
    <citation type="journal article" date="2005" name="Int. J. Syst. Evol. Microbiol.">
        <title>Bacillus litoralis sp. nov., isolated from a tidal flat of the Yellow Sea in Korea.</title>
        <authorList>
            <person name="Yoon J.H."/>
            <person name="Oh T.K."/>
        </authorList>
    </citation>
    <scope>NUCLEOTIDE SEQUENCE [LARGE SCALE GENOMIC DNA]</scope>
    <source>
        <strain evidence="4 5">SW-211</strain>
    </source>
</reference>
<dbReference type="EMBL" id="VOQF01000005">
    <property type="protein sequence ID" value="TXC91318.1"/>
    <property type="molecule type" value="Genomic_DNA"/>
</dbReference>
<proteinExistence type="predicted"/>
<evidence type="ECO:0000256" key="3">
    <source>
        <dbReference type="SAM" id="SignalP"/>
    </source>
</evidence>
<evidence type="ECO:0000256" key="2">
    <source>
        <dbReference type="SAM" id="MobiDB-lite"/>
    </source>
</evidence>
<gene>
    <name evidence="4" type="ORF">FS935_10530</name>
</gene>
<evidence type="ECO:0008006" key="6">
    <source>
        <dbReference type="Google" id="ProtNLM"/>
    </source>
</evidence>
<sequence length="175" mass="18815">MKKIWFLISTLVLSIALTACSEESNGAKDEKDSTNEEAEAETEDAAKNAKSAMMQFYMSVSKAINSQDGDLNTYEASEEEPTAEMKTSAEASATAVVAELEKVEIPEQLKDQKADLEAALKDLTNSYQAKADELKKDTPSLEAANETFTKAEDQIGKAFESVGLNASSLGTEVNG</sequence>
<comment type="caution">
    <text evidence="4">The sequence shown here is derived from an EMBL/GenBank/DDBJ whole genome shotgun (WGS) entry which is preliminary data.</text>
</comment>
<feature type="region of interest" description="Disordered" evidence="2">
    <location>
        <begin position="22"/>
        <end position="46"/>
    </location>
</feature>
<evidence type="ECO:0000313" key="4">
    <source>
        <dbReference type="EMBL" id="TXC91318.1"/>
    </source>
</evidence>
<dbReference type="PROSITE" id="PS51257">
    <property type="entry name" value="PROKAR_LIPOPROTEIN"/>
    <property type="match status" value="1"/>
</dbReference>
<dbReference type="Proteomes" id="UP000321363">
    <property type="component" value="Unassembled WGS sequence"/>
</dbReference>
<feature type="chain" id="PRO_5022932587" description="Lipoprotein" evidence="3">
    <location>
        <begin position="22"/>
        <end position="175"/>
    </location>
</feature>
<name>A0A5C6W0D1_9BACI</name>
<keyword evidence="1" id="KW-0175">Coiled coil</keyword>
<accession>A0A5C6W0D1</accession>
<feature type="region of interest" description="Disordered" evidence="2">
    <location>
        <begin position="68"/>
        <end position="88"/>
    </location>
</feature>
<organism evidence="4 5">
    <name type="scientific">Metabacillus litoralis</name>
    <dbReference type="NCBI Taxonomy" id="152268"/>
    <lineage>
        <taxon>Bacteria</taxon>
        <taxon>Bacillati</taxon>
        <taxon>Bacillota</taxon>
        <taxon>Bacilli</taxon>
        <taxon>Bacillales</taxon>
        <taxon>Bacillaceae</taxon>
        <taxon>Metabacillus</taxon>
    </lineage>
</organism>
<feature type="coiled-coil region" evidence="1">
    <location>
        <begin position="106"/>
        <end position="133"/>
    </location>
</feature>
<evidence type="ECO:0000256" key="1">
    <source>
        <dbReference type="SAM" id="Coils"/>
    </source>
</evidence>
<dbReference type="OrthoDB" id="2428534at2"/>
<feature type="compositionally biased region" description="Basic and acidic residues" evidence="2">
    <location>
        <begin position="25"/>
        <end position="34"/>
    </location>
</feature>
<keyword evidence="3" id="KW-0732">Signal</keyword>
<dbReference type="AlphaFoldDB" id="A0A5C6W0D1"/>
<keyword evidence="5" id="KW-1185">Reference proteome</keyword>
<dbReference type="RefSeq" id="WP_146948304.1">
    <property type="nucleotide sequence ID" value="NZ_VOQF01000005.1"/>
</dbReference>
<protein>
    <recommendedName>
        <fullName evidence="6">Lipoprotein</fullName>
    </recommendedName>
</protein>
<feature type="signal peptide" evidence="3">
    <location>
        <begin position="1"/>
        <end position="21"/>
    </location>
</feature>
<evidence type="ECO:0000313" key="5">
    <source>
        <dbReference type="Proteomes" id="UP000321363"/>
    </source>
</evidence>